<name>A0ABU9X4Z5_9GAMM</name>
<dbReference type="PANTHER" id="PTHR33570:SF2">
    <property type="entry name" value="CARBOXYMUCONOLACTONE DECARBOXYLASE-LIKE DOMAIN-CONTAINING PROTEIN"/>
    <property type="match status" value="1"/>
</dbReference>
<accession>A0ABU9X4Z5</accession>
<evidence type="ECO:0000313" key="3">
    <source>
        <dbReference type="Proteomes" id="UP001461960"/>
    </source>
</evidence>
<evidence type="ECO:0000313" key="2">
    <source>
        <dbReference type="EMBL" id="MEN2750474.1"/>
    </source>
</evidence>
<evidence type="ECO:0000259" key="1">
    <source>
        <dbReference type="Pfam" id="PF02627"/>
    </source>
</evidence>
<dbReference type="Proteomes" id="UP001461960">
    <property type="component" value="Unassembled WGS sequence"/>
</dbReference>
<gene>
    <name evidence="2" type="ORF">AAIR29_02395</name>
</gene>
<dbReference type="InterPro" id="IPR052512">
    <property type="entry name" value="4CMD/NDH-1_regulator"/>
</dbReference>
<sequence>MTENIDYQNGLQVRTEVMGEAHVKRSLDSATGFTQPLQDWIIEHAWGSTWQDDSVLPRKYRSLITIAFLIAQKSPTELKGHIRGAINNGASVAEIREVLMHSLPYCGAPATQEAFRAAIEILNELDIDIDI</sequence>
<dbReference type="InterPro" id="IPR003779">
    <property type="entry name" value="CMD-like"/>
</dbReference>
<dbReference type="PANTHER" id="PTHR33570">
    <property type="entry name" value="4-CARBOXYMUCONOLACTONE DECARBOXYLASE FAMILY PROTEIN"/>
    <property type="match status" value="1"/>
</dbReference>
<dbReference type="InterPro" id="IPR029032">
    <property type="entry name" value="AhpD-like"/>
</dbReference>
<organism evidence="2 3">
    <name type="scientific">Psychrobacter saeujeotis</name>
    <dbReference type="NCBI Taxonomy" id="3143436"/>
    <lineage>
        <taxon>Bacteria</taxon>
        <taxon>Pseudomonadati</taxon>
        <taxon>Pseudomonadota</taxon>
        <taxon>Gammaproteobacteria</taxon>
        <taxon>Moraxellales</taxon>
        <taxon>Moraxellaceae</taxon>
        <taxon>Psychrobacter</taxon>
    </lineage>
</organism>
<dbReference type="RefSeq" id="WP_299216857.1">
    <property type="nucleotide sequence ID" value="NZ_JBDGHN010000002.1"/>
</dbReference>
<dbReference type="Pfam" id="PF02627">
    <property type="entry name" value="CMD"/>
    <property type="match status" value="1"/>
</dbReference>
<dbReference type="SUPFAM" id="SSF69118">
    <property type="entry name" value="AhpD-like"/>
    <property type="match status" value="1"/>
</dbReference>
<reference evidence="2 3" key="1">
    <citation type="submission" date="2024-05" db="EMBL/GenBank/DDBJ databases">
        <authorList>
            <person name="Kim H.-Y."/>
            <person name="Kim E."/>
            <person name="Cai Y."/>
            <person name="Yang S.-M."/>
            <person name="Lee W."/>
        </authorList>
    </citation>
    <scope>NUCLEOTIDE SEQUENCE [LARGE SCALE GENOMIC DNA]</scope>
    <source>
        <strain evidence="2 3">FBL11</strain>
    </source>
</reference>
<comment type="caution">
    <text evidence="2">The sequence shown here is derived from an EMBL/GenBank/DDBJ whole genome shotgun (WGS) entry which is preliminary data.</text>
</comment>
<feature type="domain" description="Carboxymuconolactone decarboxylase-like" evidence="1">
    <location>
        <begin position="37"/>
        <end position="119"/>
    </location>
</feature>
<proteinExistence type="predicted"/>
<dbReference type="Gene3D" id="1.20.1290.10">
    <property type="entry name" value="AhpD-like"/>
    <property type="match status" value="1"/>
</dbReference>
<dbReference type="EMBL" id="JBDGHN010000002">
    <property type="protein sequence ID" value="MEN2750474.1"/>
    <property type="molecule type" value="Genomic_DNA"/>
</dbReference>
<protein>
    <submittedName>
        <fullName evidence="2">Carboxymuconolactone decarboxylase family protein</fullName>
    </submittedName>
</protein>
<keyword evidence="3" id="KW-1185">Reference proteome</keyword>